<organism evidence="2 3">
    <name type="scientific">Deinococcus wulumuqiensis</name>
    <dbReference type="NCBI Taxonomy" id="980427"/>
    <lineage>
        <taxon>Bacteria</taxon>
        <taxon>Thermotogati</taxon>
        <taxon>Deinococcota</taxon>
        <taxon>Deinococci</taxon>
        <taxon>Deinococcales</taxon>
        <taxon>Deinococcaceae</taxon>
        <taxon>Deinococcus</taxon>
    </lineage>
</organism>
<dbReference type="RefSeq" id="WP_114671068.1">
    <property type="nucleotide sequence ID" value="NZ_CP031158.1"/>
</dbReference>
<dbReference type="KEGG" id="dwu:DVJ83_00950"/>
<evidence type="ECO:0000313" key="2">
    <source>
        <dbReference type="EMBL" id="AXG97971.1"/>
    </source>
</evidence>
<proteinExistence type="predicted"/>
<protein>
    <submittedName>
        <fullName evidence="2">Uncharacterized protein</fullName>
    </submittedName>
</protein>
<dbReference type="EMBL" id="CP031158">
    <property type="protein sequence ID" value="AXG97971.1"/>
    <property type="molecule type" value="Genomic_DNA"/>
</dbReference>
<gene>
    <name evidence="2" type="ORF">DVJ83_00950</name>
</gene>
<evidence type="ECO:0000313" key="3">
    <source>
        <dbReference type="Proteomes" id="UP000253744"/>
    </source>
</evidence>
<dbReference type="AlphaFoldDB" id="A0A345IE49"/>
<keyword evidence="1" id="KW-1133">Transmembrane helix</keyword>
<feature type="transmembrane region" description="Helical" evidence="1">
    <location>
        <begin position="75"/>
        <end position="100"/>
    </location>
</feature>
<accession>A0A345IE49</accession>
<dbReference type="InterPro" id="IPR047928">
    <property type="entry name" value="Perm_prefix_1"/>
</dbReference>
<evidence type="ECO:0000256" key="1">
    <source>
        <dbReference type="SAM" id="Phobius"/>
    </source>
</evidence>
<dbReference type="NCBIfam" id="NF038403">
    <property type="entry name" value="perm_prefix_1"/>
    <property type="match status" value="1"/>
</dbReference>
<sequence>MTPEDRFLRQATRGLSRRKRAEAQAELRSHLHERTNQLILAGKPLPSAQAQAMEELGAPAAIARGLQRTEQVHPLLSAAVFTALAGVLLGFPVADAWLGWRSNQQSEGMHRSAAELRAEGYLTLPELRRQLSEQGVTLAGFGRWPRLEAAGLPSIPLNDAACPAPVAPGLLFPELRSSRLYVQPYSLPSCMAQAGWPLQVQHDSVMFRGKTIQYLPPQTAHSALSQRPTFWQSLLYRPRVETLIGAGSHPLPLTGQSRPQRYRVDRPAQSPVLLLLRTENQNFNFLVAWVGQDGTVNLPTLTPKLGLGPGSPLPVKLFENAATWRRADPKVAAAVLVPLSTNTADPIPLKPLKLTPVE</sequence>
<dbReference type="Proteomes" id="UP000253744">
    <property type="component" value="Chromosome"/>
</dbReference>
<reference evidence="2 3" key="1">
    <citation type="submission" date="2018-07" db="EMBL/GenBank/DDBJ databases">
        <title>Complete Genome and Methylome Analysis of Deinococcus wulumuqiensis NEB 479.</title>
        <authorList>
            <person name="Fomenkov A."/>
            <person name="Luyten Y."/>
            <person name="Vincze T."/>
            <person name="Anton B.P."/>
            <person name="Clark T."/>
            <person name="Roberts R.J."/>
            <person name="Morgan R.D."/>
        </authorList>
    </citation>
    <scope>NUCLEOTIDE SEQUENCE [LARGE SCALE GENOMIC DNA]</scope>
    <source>
        <strain evidence="2 3">NEB 479</strain>
    </source>
</reference>
<keyword evidence="1" id="KW-0472">Membrane</keyword>
<name>A0A345IE49_9DEIO</name>
<keyword evidence="1" id="KW-0812">Transmembrane</keyword>
<dbReference type="STRING" id="1288484.GCA_000348665_02145"/>